<feature type="transmembrane region" description="Helical" evidence="1">
    <location>
        <begin position="127"/>
        <end position="155"/>
    </location>
</feature>
<keyword evidence="3" id="KW-1185">Reference proteome</keyword>
<proteinExistence type="predicted"/>
<feature type="transmembrane region" description="Helical" evidence="1">
    <location>
        <begin position="80"/>
        <end position="106"/>
    </location>
</feature>
<accession>A0ABW2Y9J2</accession>
<keyword evidence="1" id="KW-0472">Membrane</keyword>
<evidence type="ECO:0000313" key="2">
    <source>
        <dbReference type="EMBL" id="MFD0724347.1"/>
    </source>
</evidence>
<dbReference type="Proteomes" id="UP001597110">
    <property type="component" value="Unassembled WGS sequence"/>
</dbReference>
<reference evidence="3" key="1">
    <citation type="journal article" date="2019" name="Int. J. Syst. Evol. Microbiol.">
        <title>The Global Catalogue of Microorganisms (GCM) 10K type strain sequencing project: providing services to taxonomists for standard genome sequencing and annotation.</title>
        <authorList>
            <consortium name="The Broad Institute Genomics Platform"/>
            <consortium name="The Broad Institute Genome Sequencing Center for Infectious Disease"/>
            <person name="Wu L."/>
            <person name="Ma J."/>
        </authorList>
    </citation>
    <scope>NUCLEOTIDE SEQUENCE [LARGE SCALE GENOMIC DNA]</scope>
    <source>
        <strain evidence="3">CCUG 55585</strain>
    </source>
</reference>
<feature type="transmembrane region" description="Helical" evidence="1">
    <location>
        <begin position="167"/>
        <end position="190"/>
    </location>
</feature>
<name>A0ABW2Y9J2_9GAMM</name>
<feature type="transmembrane region" description="Helical" evidence="1">
    <location>
        <begin position="48"/>
        <end position="68"/>
    </location>
</feature>
<organism evidence="2 3">
    <name type="scientific">Lysobacter brunescens</name>
    <dbReference type="NCBI Taxonomy" id="262323"/>
    <lineage>
        <taxon>Bacteria</taxon>
        <taxon>Pseudomonadati</taxon>
        <taxon>Pseudomonadota</taxon>
        <taxon>Gammaproteobacteria</taxon>
        <taxon>Lysobacterales</taxon>
        <taxon>Lysobacteraceae</taxon>
        <taxon>Lysobacter</taxon>
    </lineage>
</organism>
<keyword evidence="1" id="KW-1133">Transmembrane helix</keyword>
<evidence type="ECO:0008006" key="4">
    <source>
        <dbReference type="Google" id="ProtNLM"/>
    </source>
</evidence>
<protein>
    <recommendedName>
        <fullName evidence="4">Serine/threonine protein kinase</fullName>
    </recommendedName>
</protein>
<dbReference type="EMBL" id="JBHTIF010000001">
    <property type="protein sequence ID" value="MFD0724347.1"/>
    <property type="molecule type" value="Genomic_DNA"/>
</dbReference>
<sequence length="227" mass="25397">MMDTTMELDDLKQAWQSLDRQLQRQNTLQLQQYRESKLRGIGKTLRPLFWGQLVQMAFGLGFVVLGVWMWRIGHGVTMPLFVAGIISHVYGIAAIIASGVMLGHIAKIDASLPVVEVQHRLLRMRRAYLISGMVVGLPWWVLWVVPLFAIAALQAMKAGGSATDIPMWLWLCLAGGTIGLFGTLVFHHWLHRPGREALAKRMDDGAAGGSLRRAQAQLDELKRFMAE</sequence>
<comment type="caution">
    <text evidence="2">The sequence shown here is derived from an EMBL/GenBank/DDBJ whole genome shotgun (WGS) entry which is preliminary data.</text>
</comment>
<evidence type="ECO:0000313" key="3">
    <source>
        <dbReference type="Proteomes" id="UP001597110"/>
    </source>
</evidence>
<gene>
    <name evidence="2" type="ORF">ACFQ0E_01920</name>
</gene>
<evidence type="ECO:0000256" key="1">
    <source>
        <dbReference type="SAM" id="Phobius"/>
    </source>
</evidence>
<keyword evidence="1" id="KW-0812">Transmembrane</keyword>